<feature type="region of interest" description="Disordered" evidence="1">
    <location>
        <begin position="195"/>
        <end position="237"/>
    </location>
</feature>
<feature type="compositionally biased region" description="Basic and acidic residues" evidence="1">
    <location>
        <begin position="270"/>
        <end position="296"/>
    </location>
</feature>
<evidence type="ECO:0000313" key="2">
    <source>
        <dbReference type="EMBL" id="SHO77191.1"/>
    </source>
</evidence>
<feature type="compositionally biased region" description="Polar residues" evidence="1">
    <location>
        <begin position="349"/>
        <end position="360"/>
    </location>
</feature>
<feature type="compositionally biased region" description="Polar residues" evidence="1">
    <location>
        <begin position="324"/>
        <end position="336"/>
    </location>
</feature>
<dbReference type="OrthoDB" id="3363153at2759"/>
<dbReference type="VEuPathDB" id="FungiDB:MSYG_1532"/>
<feature type="region of interest" description="Disordered" evidence="1">
    <location>
        <begin position="251"/>
        <end position="296"/>
    </location>
</feature>
<proteinExistence type="predicted"/>
<evidence type="ECO:0000313" key="3">
    <source>
        <dbReference type="Proteomes" id="UP000186303"/>
    </source>
</evidence>
<name>A0A1M8A445_MALS4</name>
<feature type="region of interest" description="Disordered" evidence="1">
    <location>
        <begin position="1"/>
        <end position="51"/>
    </location>
</feature>
<protein>
    <submittedName>
        <fullName evidence="2">Uncharacterized protein</fullName>
    </submittedName>
</protein>
<gene>
    <name evidence="2" type="ORF">MSYG_1532</name>
</gene>
<dbReference type="AlphaFoldDB" id="A0A1M8A445"/>
<feature type="compositionally biased region" description="Acidic residues" evidence="1">
    <location>
        <begin position="1"/>
        <end position="10"/>
    </location>
</feature>
<feature type="compositionally biased region" description="Low complexity" evidence="1">
    <location>
        <begin position="211"/>
        <end position="229"/>
    </location>
</feature>
<dbReference type="EMBL" id="LT671822">
    <property type="protein sequence ID" value="SHO77191.1"/>
    <property type="molecule type" value="Genomic_DNA"/>
</dbReference>
<dbReference type="OMA" id="WANHLME"/>
<feature type="compositionally biased region" description="Polar residues" evidence="1">
    <location>
        <begin position="108"/>
        <end position="117"/>
    </location>
</feature>
<accession>A0A1M8A445</accession>
<feature type="region of interest" description="Disordered" evidence="1">
    <location>
        <begin position="321"/>
        <end position="374"/>
    </location>
</feature>
<feature type="region of interest" description="Disordered" evidence="1">
    <location>
        <begin position="71"/>
        <end position="125"/>
    </location>
</feature>
<evidence type="ECO:0000256" key="1">
    <source>
        <dbReference type="SAM" id="MobiDB-lite"/>
    </source>
</evidence>
<organism evidence="2 3">
    <name type="scientific">Malassezia sympodialis (strain ATCC 42132)</name>
    <name type="common">Atopic eczema-associated yeast</name>
    <dbReference type="NCBI Taxonomy" id="1230383"/>
    <lineage>
        <taxon>Eukaryota</taxon>
        <taxon>Fungi</taxon>
        <taxon>Dikarya</taxon>
        <taxon>Basidiomycota</taxon>
        <taxon>Ustilaginomycotina</taxon>
        <taxon>Malasseziomycetes</taxon>
        <taxon>Malasseziales</taxon>
        <taxon>Malasseziaceae</taxon>
        <taxon>Malassezia</taxon>
    </lineage>
</organism>
<reference evidence="3" key="1">
    <citation type="journal article" date="2017" name="Nucleic Acids Res.">
        <title>Proteogenomics produces comprehensive and highly accurate protein-coding gene annotation in a complete genome assembly of Malassezia sympodialis.</title>
        <authorList>
            <person name="Zhu Y."/>
            <person name="Engstroem P.G."/>
            <person name="Tellgren-Roth C."/>
            <person name="Baudo C.D."/>
            <person name="Kennell J.C."/>
            <person name="Sun S."/>
            <person name="Billmyre R.B."/>
            <person name="Schroeder M.S."/>
            <person name="Andersson A."/>
            <person name="Holm T."/>
            <person name="Sigurgeirsson B."/>
            <person name="Wu G."/>
            <person name="Sankaranarayanan S.R."/>
            <person name="Siddharthan R."/>
            <person name="Sanyal K."/>
            <person name="Lundeberg J."/>
            <person name="Nystedt B."/>
            <person name="Boekhout T."/>
            <person name="Dawson T.L. Jr."/>
            <person name="Heitman J."/>
            <person name="Scheynius A."/>
            <person name="Lehtioe J."/>
        </authorList>
    </citation>
    <scope>NUCLEOTIDE SEQUENCE [LARGE SCALE GENOMIC DNA]</scope>
    <source>
        <strain evidence="3">ATCC 42132</strain>
    </source>
</reference>
<sequence length="406" mass="45606">MNEENIDDDMLLSGLPSWKDNFQPPKRSSEILDTEKSFGSTPPKPQPSVTTITADDDARMALRMAALKTIKKRKSDPKVFHHSEASSSREGSSDAHSGVAAQHITKASVDSQEQRPTIPNFKKLIKQSAGKQLEYTDVDAPENSFEPEPILAAEMAHSRGSRQKISYADEYTAKVEPPSGDIEAKPWANHLMEASVGRRYRNPDIIRKPNSRQQTTSSSKQSGQSRSNGTSTQFIEDMSWRPLIIDLSDEEDEEISVEAETTQKISQTLKDSDKQVQREIKTSQSYDSRRPNTELLRKEKEIERMLARIQELETKKRACVGNKSGESCNQTLGKRSNSTEDDCGAFENVPNSTIVQNTGKETQKRPRLQSESTLSWLQSRITNISDWLSEHLSKRASHSDKSPEEV</sequence>
<keyword evidence="3" id="KW-1185">Reference proteome</keyword>
<feature type="compositionally biased region" description="Low complexity" evidence="1">
    <location>
        <begin position="85"/>
        <end position="98"/>
    </location>
</feature>
<feature type="compositionally biased region" description="Polar residues" evidence="1">
    <location>
        <begin position="259"/>
        <end position="269"/>
    </location>
</feature>
<dbReference type="Proteomes" id="UP000186303">
    <property type="component" value="Chromosome 2"/>
</dbReference>
<feature type="compositionally biased region" description="Basic and acidic residues" evidence="1">
    <location>
        <begin position="27"/>
        <end position="36"/>
    </location>
</feature>